<accession>A0ABP7A656</accession>
<dbReference type="Pfam" id="PF13829">
    <property type="entry name" value="DUF4191"/>
    <property type="match status" value="1"/>
</dbReference>
<protein>
    <submittedName>
        <fullName evidence="3">DUF4191 domain-containing protein</fullName>
    </submittedName>
</protein>
<comment type="caution">
    <text evidence="3">The sequence shown here is derived from an EMBL/GenBank/DDBJ whole genome shotgun (WGS) entry which is preliminary data.</text>
</comment>
<evidence type="ECO:0000256" key="1">
    <source>
        <dbReference type="SAM" id="MobiDB-lite"/>
    </source>
</evidence>
<keyword evidence="2" id="KW-0812">Transmembrane</keyword>
<evidence type="ECO:0000256" key="2">
    <source>
        <dbReference type="SAM" id="Phobius"/>
    </source>
</evidence>
<dbReference type="Proteomes" id="UP001501074">
    <property type="component" value="Unassembled WGS sequence"/>
</dbReference>
<name>A0ABP7A656_9ACTN</name>
<feature type="transmembrane region" description="Helical" evidence="2">
    <location>
        <begin position="61"/>
        <end position="80"/>
    </location>
</feature>
<keyword evidence="2" id="KW-0472">Membrane</keyword>
<dbReference type="InterPro" id="IPR025445">
    <property type="entry name" value="DUF4191"/>
</dbReference>
<keyword evidence="4" id="KW-1185">Reference proteome</keyword>
<reference evidence="4" key="1">
    <citation type="journal article" date="2019" name="Int. J. Syst. Evol. Microbiol.">
        <title>The Global Catalogue of Microorganisms (GCM) 10K type strain sequencing project: providing services to taxonomists for standard genome sequencing and annotation.</title>
        <authorList>
            <consortium name="The Broad Institute Genomics Platform"/>
            <consortium name="The Broad Institute Genome Sequencing Center for Infectious Disease"/>
            <person name="Wu L."/>
            <person name="Ma J."/>
        </authorList>
    </citation>
    <scope>NUCLEOTIDE SEQUENCE [LARGE SCALE GENOMIC DNA]</scope>
    <source>
        <strain evidence="4">JCM 16902</strain>
    </source>
</reference>
<feature type="transmembrane region" description="Helical" evidence="2">
    <location>
        <begin position="35"/>
        <end position="55"/>
    </location>
</feature>
<dbReference type="RefSeq" id="WP_231484697.1">
    <property type="nucleotide sequence ID" value="NZ_BAAAZO010000009.1"/>
</dbReference>
<feature type="compositionally biased region" description="Basic and acidic residues" evidence="1">
    <location>
        <begin position="221"/>
        <end position="235"/>
    </location>
</feature>
<evidence type="ECO:0000313" key="4">
    <source>
        <dbReference type="Proteomes" id="UP001501074"/>
    </source>
</evidence>
<sequence>MARNTPSQPVDPESMGRFAQFRAVFSMLRKADPMAVVWMLVALVGLTAAGILIGLAVGHPIYVGILGFMVGLLLAIVIMGRRAERAAYTQIGDRKGVVGYALKGLRRGWNVEEQPVGVDPRTQDLLFRAVGRPGVVLVTEGPMPRVARLAETERKRTARLLPEVPVIVVHAGEGPDQVPMQKLVRHLMRKKPVITKQEVSEVSKRLRALGAARLPIPKGVDPTRMRPDRRASKGR</sequence>
<keyword evidence="2" id="KW-1133">Transmembrane helix</keyword>
<dbReference type="EMBL" id="BAAAZO010000009">
    <property type="protein sequence ID" value="GAA3625686.1"/>
    <property type="molecule type" value="Genomic_DNA"/>
</dbReference>
<feature type="region of interest" description="Disordered" evidence="1">
    <location>
        <begin position="215"/>
        <end position="235"/>
    </location>
</feature>
<gene>
    <name evidence="3" type="ORF">GCM10022223_48580</name>
</gene>
<organism evidence="3 4">
    <name type="scientific">Kineosporia mesophila</name>
    <dbReference type="NCBI Taxonomy" id="566012"/>
    <lineage>
        <taxon>Bacteria</taxon>
        <taxon>Bacillati</taxon>
        <taxon>Actinomycetota</taxon>
        <taxon>Actinomycetes</taxon>
        <taxon>Kineosporiales</taxon>
        <taxon>Kineosporiaceae</taxon>
        <taxon>Kineosporia</taxon>
    </lineage>
</organism>
<evidence type="ECO:0000313" key="3">
    <source>
        <dbReference type="EMBL" id="GAA3625686.1"/>
    </source>
</evidence>
<proteinExistence type="predicted"/>